<gene>
    <name evidence="1" type="ordered locus">DP0609</name>
</gene>
<dbReference type="EMBL" id="CR522870">
    <property type="protein sequence ID" value="CAG35338.1"/>
    <property type="molecule type" value="Genomic_DNA"/>
</dbReference>
<keyword evidence="2" id="KW-1185">Reference proteome</keyword>
<dbReference type="AlphaFoldDB" id="Q6AQN5"/>
<sequence>MGSVATTSTMFKKSREDHMKRMLMLFVLLPVCSCTAINVKPLAINANDNIACIKENPKVKVPRFLDIVVNGFEEHDFTTRVYQNTPNNSCDLLVTYTATRNWDVSPYMTDAEIWVKDRSGKRVGYGQYHLKGGGGLALNKWASTESKMEQVFTELFAKH</sequence>
<dbReference type="eggNOG" id="ENOG5032T55">
    <property type="taxonomic scope" value="Bacteria"/>
</dbReference>
<evidence type="ECO:0000313" key="2">
    <source>
        <dbReference type="Proteomes" id="UP000000602"/>
    </source>
</evidence>
<dbReference type="KEGG" id="dps:DP0609"/>
<evidence type="ECO:0008006" key="3">
    <source>
        <dbReference type="Google" id="ProtNLM"/>
    </source>
</evidence>
<accession>Q6AQN5</accession>
<protein>
    <recommendedName>
        <fullName evidence="3">Lipoprotein</fullName>
    </recommendedName>
</protein>
<dbReference type="HOGENOM" id="CLU_116660_2_0_7"/>
<evidence type="ECO:0000313" key="1">
    <source>
        <dbReference type="EMBL" id="CAG35338.1"/>
    </source>
</evidence>
<proteinExistence type="predicted"/>
<name>Q6AQN5_DESPS</name>
<reference evidence="2" key="1">
    <citation type="journal article" date="2004" name="Environ. Microbiol.">
        <title>The genome of Desulfotalea psychrophila, a sulfate-reducing bacterium from permanently cold Arctic sediments.</title>
        <authorList>
            <person name="Rabus R."/>
            <person name="Ruepp A."/>
            <person name="Frickey T."/>
            <person name="Rattei T."/>
            <person name="Fartmann B."/>
            <person name="Stark M."/>
            <person name="Bauer M."/>
            <person name="Zibat A."/>
            <person name="Lombardot T."/>
            <person name="Becker I."/>
            <person name="Amann J."/>
            <person name="Gellner K."/>
            <person name="Teeling H."/>
            <person name="Leuschner W.D."/>
            <person name="Gloeckner F.-O."/>
            <person name="Lupas A.N."/>
            <person name="Amann R."/>
            <person name="Klenk H.-P."/>
        </authorList>
    </citation>
    <scope>NUCLEOTIDE SEQUENCE [LARGE SCALE GENOMIC DNA]</scope>
    <source>
        <strain evidence="2">DSM 12343 / LSv54</strain>
    </source>
</reference>
<dbReference type="Proteomes" id="UP000000602">
    <property type="component" value="Chromosome"/>
</dbReference>
<dbReference type="NCBIfam" id="NF040519">
    <property type="entry name" value="Sbal_3080_fam"/>
    <property type="match status" value="1"/>
</dbReference>
<organism evidence="1 2">
    <name type="scientific">Desulfotalea psychrophila (strain LSv54 / DSM 12343)</name>
    <dbReference type="NCBI Taxonomy" id="177439"/>
    <lineage>
        <taxon>Bacteria</taxon>
        <taxon>Pseudomonadati</taxon>
        <taxon>Thermodesulfobacteriota</taxon>
        <taxon>Desulfobulbia</taxon>
        <taxon>Desulfobulbales</taxon>
        <taxon>Desulfocapsaceae</taxon>
        <taxon>Desulfotalea</taxon>
    </lineage>
</organism>